<reference evidence="2 4" key="1">
    <citation type="submission" date="2019-09" db="EMBL/GenBank/DDBJ databases">
        <title>Butyricimonas paravirosa DSM 105722 (=214-4 = JCM 18677 = CCUG 65563).</title>
        <authorList>
            <person name="Le Roy T."/>
            <person name="Cani P.D."/>
        </authorList>
    </citation>
    <scope>NUCLEOTIDE SEQUENCE [LARGE SCALE GENOMIC DNA]</scope>
    <source>
        <strain evidence="2 4">DSM 105722</strain>
    </source>
</reference>
<gene>
    <name evidence="2" type="ORF">F1644_07110</name>
    <name evidence="1" type="ORF">GGR15_004305</name>
</gene>
<dbReference type="Proteomes" id="UP000576368">
    <property type="component" value="Unassembled WGS sequence"/>
</dbReference>
<dbReference type="EMBL" id="JAATLI010000020">
    <property type="protein sequence ID" value="NJC20649.1"/>
    <property type="molecule type" value="Genomic_DNA"/>
</dbReference>
<evidence type="ECO:0000313" key="4">
    <source>
        <dbReference type="Proteomes" id="UP001302374"/>
    </source>
</evidence>
<reference evidence="1 3" key="2">
    <citation type="submission" date="2020-03" db="EMBL/GenBank/DDBJ databases">
        <title>Genomic Encyclopedia of Type Strains, Phase IV (KMG-IV): sequencing the most valuable type-strain genomes for metagenomic binning, comparative biology and taxonomic classification.</title>
        <authorList>
            <person name="Goeker M."/>
        </authorList>
    </citation>
    <scope>NUCLEOTIDE SEQUENCE [LARGE SCALE GENOMIC DNA]</scope>
    <source>
        <strain evidence="1 3">DSM 105722</strain>
    </source>
</reference>
<evidence type="ECO:0000313" key="2">
    <source>
        <dbReference type="EMBL" id="WOF12048.1"/>
    </source>
</evidence>
<evidence type="ECO:0000313" key="1">
    <source>
        <dbReference type="EMBL" id="NJC20649.1"/>
    </source>
</evidence>
<dbReference type="Proteomes" id="UP001302374">
    <property type="component" value="Chromosome"/>
</dbReference>
<sequence>MAKFNSYLLGKVTKSVGNVTMCYMNKQNIARAKIFSRKDKPTPEVLAQRAKMKALIELSRRLLPVIRKGFIGIGSGTTSNAFVSLNLGATSADESYMVTIDFARLRMASGLMYTPKVTVTYSEENKMYSFEQEMQMAEEGYSSADDQVYAVLYETVLKRGKLILLRARGENGNTSESLPEEWDSTNVKGYAFATTKNGKAASDSVCLTIA</sequence>
<dbReference type="AlphaFoldDB" id="A0A7X5YH40"/>
<dbReference type="EMBL" id="CP043839">
    <property type="protein sequence ID" value="WOF12048.1"/>
    <property type="molecule type" value="Genomic_DNA"/>
</dbReference>
<keyword evidence="4" id="KW-1185">Reference proteome</keyword>
<protein>
    <submittedName>
        <fullName evidence="1">Uncharacterized protein</fullName>
    </submittedName>
</protein>
<name>A0A7X5YH40_9BACT</name>
<dbReference type="RefSeq" id="WP_118305552.1">
    <property type="nucleotide sequence ID" value="NZ_BMPA01000019.1"/>
</dbReference>
<evidence type="ECO:0000313" key="3">
    <source>
        <dbReference type="Proteomes" id="UP000576368"/>
    </source>
</evidence>
<organism evidence="1 3">
    <name type="scientific">Butyricimonas paravirosa</name>
    <dbReference type="NCBI Taxonomy" id="1472417"/>
    <lineage>
        <taxon>Bacteria</taxon>
        <taxon>Pseudomonadati</taxon>
        <taxon>Bacteroidota</taxon>
        <taxon>Bacteroidia</taxon>
        <taxon>Bacteroidales</taxon>
        <taxon>Odoribacteraceae</taxon>
        <taxon>Butyricimonas</taxon>
    </lineage>
</organism>
<proteinExistence type="predicted"/>
<dbReference type="GeneID" id="86891051"/>
<accession>A0A7X5YH40</accession>